<keyword evidence="2" id="KW-0472">Membrane</keyword>
<evidence type="ECO:0000256" key="3">
    <source>
        <dbReference type="SAM" id="SignalP"/>
    </source>
</evidence>
<keyword evidence="6" id="KW-1185">Reference proteome</keyword>
<feature type="transmembrane region" description="Helical" evidence="2">
    <location>
        <begin position="439"/>
        <end position="461"/>
    </location>
</feature>
<protein>
    <recommendedName>
        <fullName evidence="8">Aromatic ring-opening dioxygenase LigA</fullName>
    </recommendedName>
</protein>
<name>A0AAE7CLF9_STRAT</name>
<evidence type="ECO:0000313" key="6">
    <source>
        <dbReference type="Proteomes" id="UP000190306"/>
    </source>
</evidence>
<feature type="chain" id="PRO_5042018539" description="Aromatic ring-opening dioxygenase LigA" evidence="3">
    <location>
        <begin position="23"/>
        <end position="485"/>
    </location>
</feature>
<feature type="region of interest" description="Disordered" evidence="1">
    <location>
        <begin position="58"/>
        <end position="89"/>
    </location>
</feature>
<evidence type="ECO:0000313" key="5">
    <source>
        <dbReference type="EMBL" id="QIT45560.1"/>
    </source>
</evidence>
<evidence type="ECO:0008006" key="8">
    <source>
        <dbReference type="Google" id="ProtNLM"/>
    </source>
</evidence>
<dbReference type="RefSeq" id="WP_078634142.1">
    <property type="nucleotide sequence ID" value="NZ_CM007717.1"/>
</dbReference>
<dbReference type="Proteomes" id="UP000502504">
    <property type="component" value="Chromosome"/>
</dbReference>
<evidence type="ECO:0000313" key="4">
    <source>
        <dbReference type="EMBL" id="OOQ50142.1"/>
    </source>
</evidence>
<evidence type="ECO:0000256" key="1">
    <source>
        <dbReference type="SAM" id="MobiDB-lite"/>
    </source>
</evidence>
<organism evidence="5 7">
    <name type="scientific">Streptomyces antibioticus</name>
    <dbReference type="NCBI Taxonomy" id="1890"/>
    <lineage>
        <taxon>Bacteria</taxon>
        <taxon>Bacillati</taxon>
        <taxon>Actinomycetota</taxon>
        <taxon>Actinomycetes</taxon>
        <taxon>Kitasatosporales</taxon>
        <taxon>Streptomycetaceae</taxon>
        <taxon>Streptomyces</taxon>
    </lineage>
</organism>
<keyword evidence="2" id="KW-1133">Transmembrane helix</keyword>
<keyword evidence="3" id="KW-0732">Signal</keyword>
<feature type="region of interest" description="Disordered" evidence="1">
    <location>
        <begin position="216"/>
        <end position="244"/>
    </location>
</feature>
<gene>
    <name evidence="4" type="ORF">AFM16_19810</name>
    <name evidence="5" type="ORF">HCX60_20140</name>
</gene>
<evidence type="ECO:0000256" key="2">
    <source>
        <dbReference type="SAM" id="Phobius"/>
    </source>
</evidence>
<dbReference type="AlphaFoldDB" id="A0AAE7CLF9"/>
<evidence type="ECO:0000313" key="7">
    <source>
        <dbReference type="Proteomes" id="UP000502504"/>
    </source>
</evidence>
<dbReference type="Proteomes" id="UP000190306">
    <property type="component" value="Chromosome"/>
</dbReference>
<sequence length="485" mass="48612">MTRRGAAARIARAAVVRGAVVAAVCGASVVALPGSVAVAAPDVPAYAFADDVRRAEPATDTGDAVRLEPGATYRSSLPHGIGTGDGSSDGTGADGKVYYRLELDAASTAYVSVTAIPRPGAALAVGDGIGVAVQNADGTSCSYDSVTVGTSQSPRPITAWAAREIQPGRGLCQEAGTYYVVVEPVGTGTGGPGGGSGGAGDDIWDLEIAPVSEPPVAKGTSTNVPGTWNSATPAPPTGEAESVHGGAGFTEAAAVAQGVWDDEIVPGQTLFYRVPVDWGRQLYASVEVGSGRKSSGFVVDALDLTLHNPVRAKVEEVGVGYGGTQKSAALAPAPPVRYANRYAPANPTKSLRFAGDHYLVVHLAAEVADAFGDGPYGLTLRVRLGGSAQPGPGYQGRAVPRGVFGKDSGLAAPTGAGLGDLKDRTRAASSADGDATMRAVAAAGFGTGTALLLVLGGWTLIGRRRAAASASAAGQIRVSAQNPTP</sequence>
<reference evidence="4 6" key="1">
    <citation type="submission" date="2015-07" db="EMBL/GenBank/DDBJ databases">
        <title>Draft Genome Sequence of Streptomyces antibioticus, IMRU 3720 reveals insights in the evolution of actinomycin biosynthetic gene clusters in Streptomyces.</title>
        <authorList>
            <person name="Crnovcic I."/>
            <person name="Ruckert C."/>
            <person name="Kalinowksi J."/>
            <person name="Keller U."/>
        </authorList>
    </citation>
    <scope>NUCLEOTIDE SEQUENCE [LARGE SCALE GENOMIC DNA]</scope>
    <source>
        <strain evidence="4 6">DSM 41481</strain>
    </source>
</reference>
<keyword evidence="2" id="KW-0812">Transmembrane</keyword>
<dbReference type="EMBL" id="LHQL01000010">
    <property type="protein sequence ID" value="OOQ50142.1"/>
    <property type="molecule type" value="Genomic_DNA"/>
</dbReference>
<proteinExistence type="predicted"/>
<dbReference type="EMBL" id="CP050692">
    <property type="protein sequence ID" value="QIT45560.1"/>
    <property type="molecule type" value="Genomic_DNA"/>
</dbReference>
<feature type="signal peptide" evidence="3">
    <location>
        <begin position="1"/>
        <end position="22"/>
    </location>
</feature>
<feature type="compositionally biased region" description="Polar residues" evidence="1">
    <location>
        <begin position="219"/>
        <end position="232"/>
    </location>
</feature>
<reference evidence="5 7" key="2">
    <citation type="submission" date="2020-03" db="EMBL/GenBank/DDBJ databases">
        <title>Is there a link between lipid content and antibiotic production in Streptomyces?</title>
        <authorList>
            <person name="David M."/>
            <person name="Lejeune C."/>
            <person name="Abreu S."/>
            <person name="Thibessard A."/>
            <person name="Leblond P."/>
            <person name="Chaminade P."/>
            <person name="Virolle M.-J."/>
        </authorList>
    </citation>
    <scope>NUCLEOTIDE SEQUENCE [LARGE SCALE GENOMIC DNA]</scope>
    <source>
        <strain evidence="5 7">DSM 41481</strain>
    </source>
</reference>
<accession>A0AAE7CLF9</accession>